<dbReference type="HAMAP" id="MF_01966">
    <property type="entry name" value="NADHX_epimerase"/>
    <property type="match status" value="1"/>
</dbReference>
<dbReference type="RefSeq" id="WP_085360478.1">
    <property type="nucleotide sequence ID" value="NZ_MTAB01000032.1"/>
</dbReference>
<dbReference type="Pfam" id="PF03853">
    <property type="entry name" value="YjeF_N"/>
    <property type="match status" value="1"/>
</dbReference>
<reference evidence="13" key="1">
    <citation type="submission" date="2017-01" db="EMBL/GenBank/DDBJ databases">
        <authorList>
            <person name="Mah S.A."/>
            <person name="Swanson W.J."/>
            <person name="Moy G.W."/>
            <person name="Vacquier V.D."/>
        </authorList>
    </citation>
    <scope>NUCLEOTIDE SEQUENCE [LARGE SCALE GENOMIC DNA]</scope>
    <source>
        <strain evidence="13">124861</strain>
    </source>
</reference>
<keyword evidence="7 10" id="KW-0630">Potassium</keyword>
<dbReference type="InterPro" id="IPR036652">
    <property type="entry name" value="YjeF_N_dom_sf"/>
</dbReference>
<dbReference type="AlphaFoldDB" id="A0A1X3DE27"/>
<comment type="catalytic activity">
    <reaction evidence="1 10">
        <text>(6R)-NADHX = (6S)-NADHX</text>
        <dbReference type="Rhea" id="RHEA:32215"/>
        <dbReference type="ChEBI" id="CHEBI:64074"/>
        <dbReference type="ChEBI" id="CHEBI:64075"/>
        <dbReference type="EC" id="5.1.99.6"/>
    </reaction>
</comment>
<evidence type="ECO:0000256" key="9">
    <source>
        <dbReference type="ARBA" id="ARBA00023235"/>
    </source>
</evidence>
<accession>A0A1X3DE27</accession>
<dbReference type="GO" id="GO:0052856">
    <property type="term" value="F:NAD(P)HX epimerase activity"/>
    <property type="evidence" value="ECO:0007669"/>
    <property type="project" value="UniProtKB-UniRule"/>
</dbReference>
<evidence type="ECO:0000313" key="13">
    <source>
        <dbReference type="Proteomes" id="UP000193303"/>
    </source>
</evidence>
<evidence type="ECO:0000256" key="6">
    <source>
        <dbReference type="ARBA" id="ARBA00022857"/>
    </source>
</evidence>
<keyword evidence="6 10" id="KW-0521">NADP</keyword>
<dbReference type="PROSITE" id="PS51385">
    <property type="entry name" value="YJEF_N"/>
    <property type="match status" value="1"/>
</dbReference>
<proteinExistence type="inferred from homology"/>
<dbReference type="GO" id="GO:0046872">
    <property type="term" value="F:metal ion binding"/>
    <property type="evidence" value="ECO:0007669"/>
    <property type="project" value="UniProtKB-KW"/>
</dbReference>
<sequence>MKIYTSIEMRRYEQAAVDAGTSFEQLMENAGQGAAADILKRYPTAGHALVVCGKGNNGGDGLVIARVLQQYGWKADIVFVLGDNVSELSTLNRSRLHGLPGIEFIEPSELEGRLKKFSYNLLIEGIFGTGFNGILPESVAHICRLLNLSDGFKIALDIPTGLNGDTGEADENAFKADLTYTFAAFKPGHFSEAGKSLCGEIVCIDIV</sequence>
<comment type="catalytic activity">
    <reaction evidence="2 10">
        <text>(6R)-NADPHX = (6S)-NADPHX</text>
        <dbReference type="Rhea" id="RHEA:32227"/>
        <dbReference type="ChEBI" id="CHEBI:64076"/>
        <dbReference type="ChEBI" id="CHEBI:64077"/>
        <dbReference type="EC" id="5.1.99.6"/>
    </reaction>
</comment>
<gene>
    <name evidence="10" type="primary">nnrE</name>
    <name evidence="12" type="ORF">BV912_10815</name>
</gene>
<dbReference type="SUPFAM" id="SSF64153">
    <property type="entry name" value="YjeF N-terminal domain-like"/>
    <property type="match status" value="1"/>
</dbReference>
<evidence type="ECO:0000256" key="5">
    <source>
        <dbReference type="ARBA" id="ARBA00022741"/>
    </source>
</evidence>
<evidence type="ECO:0000256" key="1">
    <source>
        <dbReference type="ARBA" id="ARBA00000013"/>
    </source>
</evidence>
<dbReference type="InterPro" id="IPR032976">
    <property type="entry name" value="YJEFN_prot_NAXE-like"/>
</dbReference>
<keyword evidence="4 10" id="KW-0479">Metal-binding</keyword>
<dbReference type="STRING" id="1931275.BV914_00135"/>
<name>A0A1X3DE27_9NEIS</name>
<dbReference type="Proteomes" id="UP000193303">
    <property type="component" value="Unassembled WGS sequence"/>
</dbReference>
<evidence type="ECO:0000259" key="11">
    <source>
        <dbReference type="PROSITE" id="PS51385"/>
    </source>
</evidence>
<comment type="similarity">
    <text evidence="10">Belongs to the NnrE/AIBP family.</text>
</comment>
<evidence type="ECO:0000256" key="2">
    <source>
        <dbReference type="ARBA" id="ARBA00000909"/>
    </source>
</evidence>
<feature type="binding site" evidence="10">
    <location>
        <begin position="128"/>
        <end position="134"/>
    </location>
    <ligand>
        <name>(6S)-NADPHX</name>
        <dbReference type="ChEBI" id="CHEBI:64076"/>
    </ligand>
</feature>
<keyword evidence="5 10" id="KW-0547">Nucleotide-binding</keyword>
<evidence type="ECO:0000256" key="7">
    <source>
        <dbReference type="ARBA" id="ARBA00022958"/>
    </source>
</evidence>
<feature type="binding site" evidence="10">
    <location>
        <position position="57"/>
    </location>
    <ligand>
        <name>K(+)</name>
        <dbReference type="ChEBI" id="CHEBI:29103"/>
    </ligand>
</feature>
<feature type="domain" description="YjeF N-terminal" evidence="11">
    <location>
        <begin position="9"/>
        <end position="207"/>
    </location>
</feature>
<dbReference type="NCBIfam" id="TIGR00197">
    <property type="entry name" value="yjeF_nterm"/>
    <property type="match status" value="1"/>
</dbReference>
<evidence type="ECO:0000256" key="4">
    <source>
        <dbReference type="ARBA" id="ARBA00022723"/>
    </source>
</evidence>
<dbReference type="Gene3D" id="3.40.50.10260">
    <property type="entry name" value="YjeF N-terminal domain"/>
    <property type="match status" value="1"/>
</dbReference>
<comment type="caution">
    <text evidence="10">Lacks conserved residue(s) required for the propagation of feature annotation.</text>
</comment>
<dbReference type="PANTHER" id="PTHR13232:SF10">
    <property type="entry name" value="NAD(P)H-HYDRATE EPIMERASE"/>
    <property type="match status" value="1"/>
</dbReference>
<comment type="function">
    <text evidence="10">Catalyzes the epimerization of the S- and R-forms of NAD(P)HX, a damaged form of NAD(P)H that is a result of enzymatic or heat-dependent hydration. This is a prerequisite for the S-specific NAD(P)H-hydrate dehydratase to allow the repair of both epimers of NAD(P)HX.</text>
</comment>
<evidence type="ECO:0000256" key="10">
    <source>
        <dbReference type="HAMAP-Rule" id="MF_01966"/>
    </source>
</evidence>
<dbReference type="EMBL" id="MTAB01000032">
    <property type="protein sequence ID" value="OSI17727.1"/>
    <property type="molecule type" value="Genomic_DNA"/>
</dbReference>
<dbReference type="InterPro" id="IPR004443">
    <property type="entry name" value="YjeF_N_dom"/>
</dbReference>
<dbReference type="PANTHER" id="PTHR13232">
    <property type="entry name" value="NAD(P)H-HYDRATE EPIMERASE"/>
    <property type="match status" value="1"/>
</dbReference>
<comment type="cofactor">
    <cofactor evidence="10">
        <name>K(+)</name>
        <dbReference type="ChEBI" id="CHEBI:29103"/>
    </cofactor>
    <text evidence="10">Binds 1 potassium ion per subunit.</text>
</comment>
<feature type="binding site" evidence="10">
    <location>
        <position position="160"/>
    </location>
    <ligand>
        <name>K(+)</name>
        <dbReference type="ChEBI" id="CHEBI:29103"/>
    </ligand>
</feature>
<feature type="binding site" evidence="10">
    <location>
        <begin position="56"/>
        <end position="60"/>
    </location>
    <ligand>
        <name>(6S)-NADPHX</name>
        <dbReference type="ChEBI" id="CHEBI:64076"/>
    </ligand>
</feature>
<feature type="binding site" evidence="10">
    <location>
        <position position="157"/>
    </location>
    <ligand>
        <name>(6S)-NADPHX</name>
        <dbReference type="ChEBI" id="CHEBI:64076"/>
    </ligand>
</feature>
<protein>
    <recommendedName>
        <fullName evidence="3 10">NAD(P)H-hydrate epimerase</fullName>
        <ecNumber evidence="3 10">5.1.99.6</ecNumber>
    </recommendedName>
    <alternativeName>
        <fullName evidence="10">NAD(P)HX epimerase</fullName>
    </alternativeName>
</protein>
<evidence type="ECO:0000313" key="12">
    <source>
        <dbReference type="EMBL" id="OSI17727.1"/>
    </source>
</evidence>
<dbReference type="GO" id="GO:0000166">
    <property type="term" value="F:nucleotide binding"/>
    <property type="evidence" value="ECO:0007669"/>
    <property type="project" value="UniProtKB-KW"/>
</dbReference>
<keyword evidence="9 10" id="KW-0413">Isomerase</keyword>
<keyword evidence="8 10" id="KW-0520">NAD</keyword>
<dbReference type="OrthoDB" id="9806925at2"/>
<organism evidence="12 13">
    <name type="scientific">Neisseria dumasiana</name>
    <dbReference type="NCBI Taxonomy" id="1931275"/>
    <lineage>
        <taxon>Bacteria</taxon>
        <taxon>Pseudomonadati</taxon>
        <taxon>Pseudomonadota</taxon>
        <taxon>Betaproteobacteria</taxon>
        <taxon>Neisseriales</taxon>
        <taxon>Neisseriaceae</taxon>
        <taxon>Neisseria</taxon>
    </lineage>
</organism>
<comment type="caution">
    <text evidence="12">The sequence shown here is derived from an EMBL/GenBank/DDBJ whole genome shotgun (WGS) entry which is preliminary data.</text>
</comment>
<evidence type="ECO:0000256" key="8">
    <source>
        <dbReference type="ARBA" id="ARBA00023027"/>
    </source>
</evidence>
<dbReference type="EC" id="5.1.99.6" evidence="3 10"/>
<evidence type="ECO:0000256" key="3">
    <source>
        <dbReference type="ARBA" id="ARBA00012228"/>
    </source>
</evidence>